<dbReference type="AlphaFoldDB" id="B8CG85"/>
<dbReference type="GeneID" id="7448871"/>
<organism evidence="2 3">
    <name type="scientific">Thalassiosira pseudonana</name>
    <name type="common">Marine diatom</name>
    <name type="synonym">Cyclotella nana</name>
    <dbReference type="NCBI Taxonomy" id="35128"/>
    <lineage>
        <taxon>Eukaryota</taxon>
        <taxon>Sar</taxon>
        <taxon>Stramenopiles</taxon>
        <taxon>Ochrophyta</taxon>
        <taxon>Bacillariophyta</taxon>
        <taxon>Coscinodiscophyceae</taxon>
        <taxon>Thalassiosirophycidae</taxon>
        <taxon>Thalassiosirales</taxon>
        <taxon>Thalassiosiraceae</taxon>
        <taxon>Thalassiosira</taxon>
    </lineage>
</organism>
<dbReference type="Proteomes" id="UP000001449">
    <property type="component" value="Chromosome 23"/>
</dbReference>
<gene>
    <name evidence="2" type="ORF">THAPSDRAFT_12021</name>
</gene>
<dbReference type="EMBL" id="CM000654">
    <property type="protein sequence ID" value="EED87447.1"/>
    <property type="molecule type" value="Genomic_DNA"/>
</dbReference>
<dbReference type="InParanoid" id="B8CG85"/>
<dbReference type="eggNOG" id="ENOG502T188">
    <property type="taxonomic scope" value="Eukaryota"/>
</dbReference>
<reference evidence="2 3" key="2">
    <citation type="journal article" date="2008" name="Nature">
        <title>The Phaeodactylum genome reveals the evolutionary history of diatom genomes.</title>
        <authorList>
            <person name="Bowler C."/>
            <person name="Allen A.E."/>
            <person name="Badger J.H."/>
            <person name="Grimwood J."/>
            <person name="Jabbari K."/>
            <person name="Kuo A."/>
            <person name="Maheswari U."/>
            <person name="Martens C."/>
            <person name="Maumus F."/>
            <person name="Otillar R.P."/>
            <person name="Rayko E."/>
            <person name="Salamov A."/>
            <person name="Vandepoele K."/>
            <person name="Beszteri B."/>
            <person name="Gruber A."/>
            <person name="Heijde M."/>
            <person name="Katinka M."/>
            <person name="Mock T."/>
            <person name="Valentin K."/>
            <person name="Verret F."/>
            <person name="Berges J.A."/>
            <person name="Brownlee C."/>
            <person name="Cadoret J.P."/>
            <person name="Chiovitti A."/>
            <person name="Choi C.J."/>
            <person name="Coesel S."/>
            <person name="De Martino A."/>
            <person name="Detter J.C."/>
            <person name="Durkin C."/>
            <person name="Falciatore A."/>
            <person name="Fournet J."/>
            <person name="Haruta M."/>
            <person name="Huysman M.J."/>
            <person name="Jenkins B.D."/>
            <person name="Jiroutova K."/>
            <person name="Jorgensen R.E."/>
            <person name="Joubert Y."/>
            <person name="Kaplan A."/>
            <person name="Kroger N."/>
            <person name="Kroth P.G."/>
            <person name="La Roche J."/>
            <person name="Lindquist E."/>
            <person name="Lommer M."/>
            <person name="Martin-Jezequel V."/>
            <person name="Lopez P.J."/>
            <person name="Lucas S."/>
            <person name="Mangogna M."/>
            <person name="McGinnis K."/>
            <person name="Medlin L.K."/>
            <person name="Montsant A."/>
            <person name="Oudot-Le Secq M.P."/>
            <person name="Napoli C."/>
            <person name="Obornik M."/>
            <person name="Parker M.S."/>
            <person name="Petit J.L."/>
            <person name="Porcel B.M."/>
            <person name="Poulsen N."/>
            <person name="Robison M."/>
            <person name="Rychlewski L."/>
            <person name="Rynearson T.A."/>
            <person name="Schmutz J."/>
            <person name="Shapiro H."/>
            <person name="Siaut M."/>
            <person name="Stanley M."/>
            <person name="Sussman M.R."/>
            <person name="Taylor A.R."/>
            <person name="Vardi A."/>
            <person name="von Dassow P."/>
            <person name="Vyverman W."/>
            <person name="Willis A."/>
            <person name="Wyrwicz L.S."/>
            <person name="Rokhsar D.S."/>
            <person name="Weissenbach J."/>
            <person name="Armbrust E.V."/>
            <person name="Green B.R."/>
            <person name="Van de Peer Y."/>
            <person name="Grigoriev I.V."/>
        </authorList>
    </citation>
    <scope>NUCLEOTIDE SEQUENCE [LARGE SCALE GENOMIC DNA]</scope>
    <source>
        <strain evidence="2 3">CCMP1335</strain>
    </source>
</reference>
<feature type="region of interest" description="Disordered" evidence="1">
    <location>
        <begin position="307"/>
        <end position="353"/>
    </location>
</feature>
<sequence length="353" mass="39570">MLHLTTSQLHDAITRHIDESKPDPLAKNQMASLHLSWESSPQMMGDGVDHQLNGGGGSGDAEREAVEERESNLRGTLTLSSDYVSIFIHVMCRWKTNTEHVSSSVDGTKSTSSDKQFQNEFYFRLTTTASFVPLSGYNNNSQSNDDETTKVDRKEKAAKRKLRAGMVKRLSADSLIRRLLVESEDGTLKEKDNTAIVKGVPLCEALIQSNGDLNYNITVDNASELEERVNVNTESVEGIRNAILTHCEDNLDVLELLLNMPYLPRHKFDSVDKQGDEDKQNKATMSMLAERAYLRLLEDAMYDACEKEGEEEMLDNLNISDKNEDESSVDSREEESRGKSKRCGGVEGKRAKR</sequence>
<evidence type="ECO:0000313" key="3">
    <source>
        <dbReference type="Proteomes" id="UP000001449"/>
    </source>
</evidence>
<evidence type="ECO:0000256" key="1">
    <source>
        <dbReference type="SAM" id="MobiDB-lite"/>
    </source>
</evidence>
<dbReference type="PaxDb" id="35128-Thaps12021"/>
<accession>B8CG85</accession>
<protein>
    <submittedName>
        <fullName evidence="2">Uncharacterized protein</fullName>
    </submittedName>
</protein>
<feature type="compositionally biased region" description="Basic and acidic residues" evidence="1">
    <location>
        <begin position="329"/>
        <end position="338"/>
    </location>
</feature>
<dbReference type="OMA" id="AMYDACE"/>
<feature type="compositionally biased region" description="Basic and acidic residues" evidence="1">
    <location>
        <begin position="60"/>
        <end position="71"/>
    </location>
</feature>
<dbReference type="HOGENOM" id="CLU_786413_0_0_1"/>
<keyword evidence="3" id="KW-1185">Reference proteome</keyword>
<feature type="region of interest" description="Disordered" evidence="1">
    <location>
        <begin position="40"/>
        <end position="71"/>
    </location>
</feature>
<evidence type="ECO:0000313" key="2">
    <source>
        <dbReference type="EMBL" id="EED87447.1"/>
    </source>
</evidence>
<dbReference type="KEGG" id="tps:THAPSDRAFT_12021"/>
<name>B8CG85_THAPS</name>
<reference evidence="2 3" key="1">
    <citation type="journal article" date="2004" name="Science">
        <title>The genome of the diatom Thalassiosira pseudonana: ecology, evolution, and metabolism.</title>
        <authorList>
            <person name="Armbrust E.V."/>
            <person name="Berges J.A."/>
            <person name="Bowler C."/>
            <person name="Green B.R."/>
            <person name="Martinez D."/>
            <person name="Putnam N.H."/>
            <person name="Zhou S."/>
            <person name="Allen A.E."/>
            <person name="Apt K.E."/>
            <person name="Bechner M."/>
            <person name="Brzezinski M.A."/>
            <person name="Chaal B.K."/>
            <person name="Chiovitti A."/>
            <person name="Davis A.K."/>
            <person name="Demarest M.S."/>
            <person name="Detter J.C."/>
            <person name="Glavina T."/>
            <person name="Goodstein D."/>
            <person name="Hadi M.Z."/>
            <person name="Hellsten U."/>
            <person name="Hildebrand M."/>
            <person name="Jenkins B.D."/>
            <person name="Jurka J."/>
            <person name="Kapitonov V.V."/>
            <person name="Kroger N."/>
            <person name="Lau W.W."/>
            <person name="Lane T.W."/>
            <person name="Larimer F.W."/>
            <person name="Lippmeier J.C."/>
            <person name="Lucas S."/>
            <person name="Medina M."/>
            <person name="Montsant A."/>
            <person name="Obornik M."/>
            <person name="Parker M.S."/>
            <person name="Palenik B."/>
            <person name="Pazour G.J."/>
            <person name="Richardson P.M."/>
            <person name="Rynearson T.A."/>
            <person name="Saito M.A."/>
            <person name="Schwartz D.C."/>
            <person name="Thamatrakoln K."/>
            <person name="Valentin K."/>
            <person name="Vardi A."/>
            <person name="Wilkerson F.P."/>
            <person name="Rokhsar D.S."/>
        </authorList>
    </citation>
    <scope>NUCLEOTIDE SEQUENCE [LARGE SCALE GENOMIC DNA]</scope>
    <source>
        <strain evidence="2 3">CCMP1335</strain>
    </source>
</reference>
<dbReference type="RefSeq" id="XP_002295143.1">
    <property type="nucleotide sequence ID" value="XM_002295107.1"/>
</dbReference>
<proteinExistence type="predicted"/>